<gene>
    <name evidence="2" type="primary">106070162</name>
</gene>
<dbReference type="Proteomes" id="UP000076420">
    <property type="component" value="Unassembled WGS sequence"/>
</dbReference>
<evidence type="ECO:0000313" key="3">
    <source>
        <dbReference type="Proteomes" id="UP000076420"/>
    </source>
</evidence>
<evidence type="ECO:0000256" key="1">
    <source>
        <dbReference type="SAM" id="MobiDB-lite"/>
    </source>
</evidence>
<feature type="compositionally biased region" description="Polar residues" evidence="1">
    <location>
        <begin position="130"/>
        <end position="153"/>
    </location>
</feature>
<dbReference type="EnsemblMetazoa" id="BGLB008832-RB">
    <property type="protein sequence ID" value="BGLB008832-PB"/>
    <property type="gene ID" value="BGLB008832"/>
</dbReference>
<feature type="compositionally biased region" description="Basic and acidic residues" evidence="1">
    <location>
        <begin position="108"/>
        <end position="118"/>
    </location>
</feature>
<dbReference type="KEGG" id="bgt:106070162"/>
<reference evidence="2" key="1">
    <citation type="submission" date="2020-05" db="UniProtKB">
        <authorList>
            <consortium name="EnsemblMetazoa"/>
        </authorList>
    </citation>
    <scope>IDENTIFICATION</scope>
    <source>
        <strain evidence="2">BB02</strain>
    </source>
</reference>
<name>A0A2C9JVT6_BIOGL</name>
<protein>
    <submittedName>
        <fullName evidence="2">Uncharacterized protein</fullName>
    </submittedName>
</protein>
<feature type="region of interest" description="Disordered" evidence="1">
    <location>
        <begin position="1"/>
        <end position="153"/>
    </location>
</feature>
<feature type="compositionally biased region" description="Low complexity" evidence="1">
    <location>
        <begin position="59"/>
        <end position="72"/>
    </location>
</feature>
<dbReference type="VEuPathDB" id="VectorBase:BGLAX_031877"/>
<feature type="compositionally biased region" description="Low complexity" evidence="1">
    <location>
        <begin position="89"/>
        <end position="103"/>
    </location>
</feature>
<accession>A0A2C9JVT6</accession>
<feature type="compositionally biased region" description="Pro residues" evidence="1">
    <location>
        <begin position="27"/>
        <end position="58"/>
    </location>
</feature>
<proteinExistence type="predicted"/>
<feature type="compositionally biased region" description="Pro residues" evidence="1">
    <location>
        <begin position="73"/>
        <end position="85"/>
    </location>
</feature>
<dbReference type="VEuPathDB" id="VectorBase:BGLB008832"/>
<dbReference type="AlphaFoldDB" id="A0A2C9JVT6"/>
<evidence type="ECO:0000313" key="2">
    <source>
        <dbReference type="EnsemblMetazoa" id="BGLB008832-PB"/>
    </source>
</evidence>
<organism evidence="2 3">
    <name type="scientific">Biomphalaria glabrata</name>
    <name type="common">Bloodfluke planorb</name>
    <name type="synonym">Freshwater snail</name>
    <dbReference type="NCBI Taxonomy" id="6526"/>
    <lineage>
        <taxon>Eukaryota</taxon>
        <taxon>Metazoa</taxon>
        <taxon>Spiralia</taxon>
        <taxon>Lophotrochozoa</taxon>
        <taxon>Mollusca</taxon>
        <taxon>Gastropoda</taxon>
        <taxon>Heterobranchia</taxon>
        <taxon>Euthyneura</taxon>
        <taxon>Panpulmonata</taxon>
        <taxon>Hygrophila</taxon>
        <taxon>Lymnaeoidea</taxon>
        <taxon>Planorbidae</taxon>
        <taxon>Biomphalaria</taxon>
    </lineage>
</organism>
<sequence>MDATPVPEHLDRQPNLLPNFQATPLPSSVPLPPPMPRLPMPPASHPAPPSPSSNPPLPSHHSPFSFGGSFMPPGLPPFGLMPPPRDAGLHFPHPLGLPLGFPPVSLASRRESPNRHLLDPGFMRPPQRESPGSNRDASPSESRKSNSGAPHFP</sequence>